<protein>
    <submittedName>
        <fullName evidence="1">Uncharacterized protein</fullName>
    </submittedName>
</protein>
<dbReference type="EMBL" id="VYZN01000054">
    <property type="protein sequence ID" value="KAE9526889.1"/>
    <property type="molecule type" value="Genomic_DNA"/>
</dbReference>
<accession>A0A6G0T8P6</accession>
<name>A0A6G0T8P6_APHGL</name>
<proteinExistence type="predicted"/>
<organism evidence="1 2">
    <name type="scientific">Aphis glycines</name>
    <name type="common">Soybean aphid</name>
    <dbReference type="NCBI Taxonomy" id="307491"/>
    <lineage>
        <taxon>Eukaryota</taxon>
        <taxon>Metazoa</taxon>
        <taxon>Ecdysozoa</taxon>
        <taxon>Arthropoda</taxon>
        <taxon>Hexapoda</taxon>
        <taxon>Insecta</taxon>
        <taxon>Pterygota</taxon>
        <taxon>Neoptera</taxon>
        <taxon>Paraneoptera</taxon>
        <taxon>Hemiptera</taxon>
        <taxon>Sternorrhyncha</taxon>
        <taxon>Aphidomorpha</taxon>
        <taxon>Aphidoidea</taxon>
        <taxon>Aphididae</taxon>
        <taxon>Aphidini</taxon>
        <taxon>Aphis</taxon>
        <taxon>Aphis</taxon>
    </lineage>
</organism>
<evidence type="ECO:0000313" key="1">
    <source>
        <dbReference type="EMBL" id="KAE9526889.1"/>
    </source>
</evidence>
<dbReference type="Proteomes" id="UP000475862">
    <property type="component" value="Unassembled WGS sequence"/>
</dbReference>
<keyword evidence="2" id="KW-1185">Reference proteome</keyword>
<evidence type="ECO:0000313" key="2">
    <source>
        <dbReference type="Proteomes" id="UP000475862"/>
    </source>
</evidence>
<reference evidence="1 2" key="1">
    <citation type="submission" date="2019-08" db="EMBL/GenBank/DDBJ databases">
        <title>The genome of the soybean aphid Biotype 1, its phylome, world population structure and adaptation to the North American continent.</title>
        <authorList>
            <person name="Giordano R."/>
            <person name="Donthu R.K."/>
            <person name="Hernandez A.G."/>
            <person name="Wright C.L."/>
            <person name="Zimin A.V."/>
        </authorList>
    </citation>
    <scope>NUCLEOTIDE SEQUENCE [LARGE SCALE GENOMIC DNA]</scope>
    <source>
        <tissue evidence="1">Whole aphids</tissue>
    </source>
</reference>
<dbReference type="AlphaFoldDB" id="A0A6G0T8P6"/>
<comment type="caution">
    <text evidence="1">The sequence shown here is derived from an EMBL/GenBank/DDBJ whole genome shotgun (WGS) entry which is preliminary data.</text>
</comment>
<gene>
    <name evidence="1" type="ORF">AGLY_013537</name>
</gene>
<sequence length="192" mass="22214">MRELQYRRKYLPNVNVLPQHMVLPWCIIGVTMRASTTVYFNRRRVVCVGALVRPSVDRSFSSHASLFFDDKETQYKQLLGLTEKNSCEGPGICMIYSICILPNYNAVRAIKELCLNRNLVISNTMKKLLLSYPCHLRDKCATKFEVGSYIAINILMKGRDFWKPKKEARVIKSRIIVFPDCPNLFIIVFTNN</sequence>